<reference evidence="2" key="1">
    <citation type="submission" date="2014-11" db="EMBL/GenBank/DDBJ databases">
        <authorList>
            <person name="Amaro Gonzalez C."/>
        </authorList>
    </citation>
    <scope>NUCLEOTIDE SEQUENCE</scope>
</reference>
<protein>
    <submittedName>
        <fullName evidence="2">Uncharacterized protein</fullName>
    </submittedName>
</protein>
<accession>A0A0E9PTN0</accession>
<dbReference type="EMBL" id="GBXM01100935">
    <property type="protein sequence ID" value="JAH07642.1"/>
    <property type="molecule type" value="Transcribed_RNA"/>
</dbReference>
<proteinExistence type="predicted"/>
<dbReference type="AlphaFoldDB" id="A0A0E9PTN0"/>
<reference evidence="2" key="2">
    <citation type="journal article" date="2015" name="Fish Shellfish Immunol.">
        <title>Early steps in the European eel (Anguilla anguilla)-Vibrio vulnificus interaction in the gills: Role of the RtxA13 toxin.</title>
        <authorList>
            <person name="Callol A."/>
            <person name="Pajuelo D."/>
            <person name="Ebbesson L."/>
            <person name="Teles M."/>
            <person name="MacKenzie S."/>
            <person name="Amaro C."/>
        </authorList>
    </citation>
    <scope>NUCLEOTIDE SEQUENCE</scope>
</reference>
<sequence>MKEDAQRASSQLNKRGLDRCTTARTRVKLE</sequence>
<evidence type="ECO:0000256" key="1">
    <source>
        <dbReference type="SAM" id="MobiDB-lite"/>
    </source>
</evidence>
<feature type="region of interest" description="Disordered" evidence="1">
    <location>
        <begin position="1"/>
        <end position="30"/>
    </location>
</feature>
<name>A0A0E9PTN0_ANGAN</name>
<evidence type="ECO:0000313" key="2">
    <source>
        <dbReference type="EMBL" id="JAH07642.1"/>
    </source>
</evidence>
<organism evidence="2">
    <name type="scientific">Anguilla anguilla</name>
    <name type="common">European freshwater eel</name>
    <name type="synonym">Muraena anguilla</name>
    <dbReference type="NCBI Taxonomy" id="7936"/>
    <lineage>
        <taxon>Eukaryota</taxon>
        <taxon>Metazoa</taxon>
        <taxon>Chordata</taxon>
        <taxon>Craniata</taxon>
        <taxon>Vertebrata</taxon>
        <taxon>Euteleostomi</taxon>
        <taxon>Actinopterygii</taxon>
        <taxon>Neopterygii</taxon>
        <taxon>Teleostei</taxon>
        <taxon>Anguilliformes</taxon>
        <taxon>Anguillidae</taxon>
        <taxon>Anguilla</taxon>
    </lineage>
</organism>